<dbReference type="Gramene" id="AET2Gv20460600.1">
    <property type="protein sequence ID" value="AET2Gv20460600.1"/>
    <property type="gene ID" value="AET2Gv20460600"/>
</dbReference>
<sequence length="94" mass="10991">TWAQILRNKYLQSKTLSQVTVRPTDSPFWKGLMRVKAAFFNRTKFIVGDGNDTRFWEDTWLGETPLALQYPTMYRIVHRRDALVATIMQATPLN</sequence>
<reference evidence="1" key="4">
    <citation type="submission" date="2019-03" db="UniProtKB">
        <authorList>
            <consortium name="EnsemblPlants"/>
        </authorList>
    </citation>
    <scope>IDENTIFICATION</scope>
</reference>
<evidence type="ECO:0008006" key="3">
    <source>
        <dbReference type="Google" id="ProtNLM"/>
    </source>
</evidence>
<dbReference type="PANTHER" id="PTHR36617">
    <property type="entry name" value="PROTEIN, PUTATIVE-RELATED"/>
    <property type="match status" value="1"/>
</dbReference>
<reference evidence="2" key="2">
    <citation type="journal article" date="2017" name="Nat. Plants">
        <title>The Aegilops tauschii genome reveals multiple impacts of transposons.</title>
        <authorList>
            <person name="Zhao G."/>
            <person name="Zou C."/>
            <person name="Li K."/>
            <person name="Wang K."/>
            <person name="Li T."/>
            <person name="Gao L."/>
            <person name="Zhang X."/>
            <person name="Wang H."/>
            <person name="Yang Z."/>
            <person name="Liu X."/>
            <person name="Jiang W."/>
            <person name="Mao L."/>
            <person name="Kong X."/>
            <person name="Jiao Y."/>
            <person name="Jia J."/>
        </authorList>
    </citation>
    <scope>NUCLEOTIDE SEQUENCE [LARGE SCALE GENOMIC DNA]</scope>
    <source>
        <strain evidence="2">cv. AL8/78</strain>
    </source>
</reference>
<reference evidence="1" key="5">
    <citation type="journal article" date="2021" name="G3 (Bethesda)">
        <title>Aegilops tauschii genome assembly Aet v5.0 features greater sequence contiguity and improved annotation.</title>
        <authorList>
            <person name="Wang L."/>
            <person name="Zhu T."/>
            <person name="Rodriguez J.C."/>
            <person name="Deal K.R."/>
            <person name="Dubcovsky J."/>
            <person name="McGuire P.E."/>
            <person name="Lux T."/>
            <person name="Spannagl M."/>
            <person name="Mayer K.F.X."/>
            <person name="Baldrich P."/>
            <person name="Meyers B.C."/>
            <person name="Huo N."/>
            <person name="Gu Y.Q."/>
            <person name="Zhou H."/>
            <person name="Devos K.M."/>
            <person name="Bennetzen J.L."/>
            <person name="Unver T."/>
            <person name="Budak H."/>
            <person name="Gulick P.J."/>
            <person name="Galiba G."/>
            <person name="Kalapos B."/>
            <person name="Nelson D.R."/>
            <person name="Li P."/>
            <person name="You F.M."/>
            <person name="Luo M.C."/>
            <person name="Dvorak J."/>
        </authorList>
    </citation>
    <scope>NUCLEOTIDE SEQUENCE [LARGE SCALE GENOMIC DNA]</scope>
    <source>
        <strain evidence="1">cv. AL8/78</strain>
    </source>
</reference>
<keyword evidence="2" id="KW-1185">Reference proteome</keyword>
<protein>
    <recommendedName>
        <fullName evidence="3">Reverse transcriptase zinc-binding domain-containing protein</fullName>
    </recommendedName>
</protein>
<organism evidence="1 2">
    <name type="scientific">Aegilops tauschii subsp. strangulata</name>
    <name type="common">Goatgrass</name>
    <dbReference type="NCBI Taxonomy" id="200361"/>
    <lineage>
        <taxon>Eukaryota</taxon>
        <taxon>Viridiplantae</taxon>
        <taxon>Streptophyta</taxon>
        <taxon>Embryophyta</taxon>
        <taxon>Tracheophyta</taxon>
        <taxon>Spermatophyta</taxon>
        <taxon>Magnoliopsida</taxon>
        <taxon>Liliopsida</taxon>
        <taxon>Poales</taxon>
        <taxon>Poaceae</taxon>
        <taxon>BOP clade</taxon>
        <taxon>Pooideae</taxon>
        <taxon>Triticodae</taxon>
        <taxon>Triticeae</taxon>
        <taxon>Triticinae</taxon>
        <taxon>Aegilops</taxon>
    </lineage>
</organism>
<reference evidence="2" key="1">
    <citation type="journal article" date="2014" name="Science">
        <title>Ancient hybridizations among the ancestral genomes of bread wheat.</title>
        <authorList>
            <consortium name="International Wheat Genome Sequencing Consortium,"/>
            <person name="Marcussen T."/>
            <person name="Sandve S.R."/>
            <person name="Heier L."/>
            <person name="Spannagl M."/>
            <person name="Pfeifer M."/>
            <person name="Jakobsen K.S."/>
            <person name="Wulff B.B."/>
            <person name="Steuernagel B."/>
            <person name="Mayer K.F."/>
            <person name="Olsen O.A."/>
        </authorList>
    </citation>
    <scope>NUCLEOTIDE SEQUENCE [LARGE SCALE GENOMIC DNA]</scope>
    <source>
        <strain evidence="2">cv. AL8/78</strain>
    </source>
</reference>
<accession>A0A453BCJ3</accession>
<name>A0A453BCJ3_AEGTS</name>
<proteinExistence type="predicted"/>
<dbReference type="Proteomes" id="UP000015105">
    <property type="component" value="Chromosome 2D"/>
</dbReference>
<evidence type="ECO:0000313" key="1">
    <source>
        <dbReference type="EnsemblPlants" id="AET2Gv20460600.1"/>
    </source>
</evidence>
<evidence type="ECO:0000313" key="2">
    <source>
        <dbReference type="Proteomes" id="UP000015105"/>
    </source>
</evidence>
<dbReference type="EnsemblPlants" id="AET2Gv20460600.1">
    <property type="protein sequence ID" value="AET2Gv20460600.1"/>
    <property type="gene ID" value="AET2Gv20460600"/>
</dbReference>
<reference evidence="1" key="3">
    <citation type="journal article" date="2017" name="Nature">
        <title>Genome sequence of the progenitor of the wheat D genome Aegilops tauschii.</title>
        <authorList>
            <person name="Luo M.C."/>
            <person name="Gu Y.Q."/>
            <person name="Puiu D."/>
            <person name="Wang H."/>
            <person name="Twardziok S.O."/>
            <person name="Deal K.R."/>
            <person name="Huo N."/>
            <person name="Zhu T."/>
            <person name="Wang L."/>
            <person name="Wang Y."/>
            <person name="McGuire P.E."/>
            <person name="Liu S."/>
            <person name="Long H."/>
            <person name="Ramasamy R.K."/>
            <person name="Rodriguez J.C."/>
            <person name="Van S.L."/>
            <person name="Yuan L."/>
            <person name="Wang Z."/>
            <person name="Xia Z."/>
            <person name="Xiao L."/>
            <person name="Anderson O.D."/>
            <person name="Ouyang S."/>
            <person name="Liang Y."/>
            <person name="Zimin A.V."/>
            <person name="Pertea G."/>
            <person name="Qi P."/>
            <person name="Bennetzen J.L."/>
            <person name="Dai X."/>
            <person name="Dawson M.W."/>
            <person name="Muller H.G."/>
            <person name="Kugler K."/>
            <person name="Rivarola-Duarte L."/>
            <person name="Spannagl M."/>
            <person name="Mayer K.F.X."/>
            <person name="Lu F.H."/>
            <person name="Bevan M.W."/>
            <person name="Leroy P."/>
            <person name="Li P."/>
            <person name="You F.M."/>
            <person name="Sun Q."/>
            <person name="Liu Z."/>
            <person name="Lyons E."/>
            <person name="Wicker T."/>
            <person name="Salzberg S.L."/>
            <person name="Devos K.M."/>
            <person name="Dvorak J."/>
        </authorList>
    </citation>
    <scope>NUCLEOTIDE SEQUENCE [LARGE SCALE GENOMIC DNA]</scope>
    <source>
        <strain evidence="1">cv. AL8/78</strain>
    </source>
</reference>
<dbReference type="AlphaFoldDB" id="A0A453BCJ3"/>
<dbReference type="PANTHER" id="PTHR36617:SF14">
    <property type="entry name" value="REVERSE TRANSCRIPTASE ZINC-BINDING DOMAIN-CONTAINING PROTEIN"/>
    <property type="match status" value="1"/>
</dbReference>